<dbReference type="GO" id="GO:0009252">
    <property type="term" value="P:peptidoglycan biosynthetic process"/>
    <property type="evidence" value="ECO:0007669"/>
    <property type="project" value="UniProtKB-KW"/>
</dbReference>
<dbReference type="PANTHER" id="PTHR32282:SF11">
    <property type="entry name" value="PENICILLIN-BINDING PROTEIN 1B"/>
    <property type="match status" value="1"/>
</dbReference>
<keyword evidence="12" id="KW-0472">Membrane</keyword>
<dbReference type="Pfam" id="PF17957">
    <property type="entry name" value="Big_7"/>
    <property type="match status" value="1"/>
</dbReference>
<evidence type="ECO:0000256" key="6">
    <source>
        <dbReference type="ARBA" id="ARBA00022670"/>
    </source>
</evidence>
<evidence type="ECO:0000256" key="14">
    <source>
        <dbReference type="ARBA" id="ARBA00023316"/>
    </source>
</evidence>
<keyword evidence="4" id="KW-1003">Cell membrane</keyword>
<dbReference type="GO" id="GO:0071555">
    <property type="term" value="P:cell wall organization"/>
    <property type="evidence" value="ECO:0007669"/>
    <property type="project" value="UniProtKB-KW"/>
</dbReference>
<proteinExistence type="inferred from homology"/>
<dbReference type="GO" id="GO:0030288">
    <property type="term" value="C:outer membrane-bounded periplasmic space"/>
    <property type="evidence" value="ECO:0007669"/>
    <property type="project" value="TreeGrafter"/>
</dbReference>
<dbReference type="NCBIfam" id="TIGR02074">
    <property type="entry name" value="PBP_1a_fam"/>
    <property type="match status" value="1"/>
</dbReference>
<comment type="similarity">
    <text evidence="3">In the N-terminal section; belongs to the glycosyltransferase 51 family.</text>
</comment>
<evidence type="ECO:0000256" key="16">
    <source>
        <dbReference type="ARBA" id="ARBA00049902"/>
    </source>
</evidence>
<evidence type="ECO:0000256" key="2">
    <source>
        <dbReference type="ARBA" id="ARBA00007090"/>
    </source>
</evidence>
<dbReference type="InterPro" id="IPR012338">
    <property type="entry name" value="Beta-lactam/transpept-like"/>
</dbReference>
<keyword evidence="11" id="KW-0573">Peptidoglycan synthesis</keyword>
<dbReference type="InterPro" id="IPR001460">
    <property type="entry name" value="PCN-bd_Tpept"/>
</dbReference>
<evidence type="ECO:0000256" key="8">
    <source>
        <dbReference type="ARBA" id="ARBA00022679"/>
    </source>
</evidence>
<keyword evidence="7" id="KW-0328">Glycosyltransferase</keyword>
<dbReference type="SUPFAM" id="SSF56601">
    <property type="entry name" value="beta-lactamase/transpeptidase-like"/>
    <property type="match status" value="1"/>
</dbReference>
<dbReference type="InterPro" id="IPR023346">
    <property type="entry name" value="Lysozyme-like_dom_sf"/>
</dbReference>
<keyword evidence="9" id="KW-0378">Hydrolase</keyword>
<dbReference type="Pfam" id="PF00912">
    <property type="entry name" value="Transgly"/>
    <property type="match status" value="1"/>
</dbReference>
<comment type="caution">
    <text evidence="19">The sequence shown here is derived from an EMBL/GenBank/DDBJ whole genome shotgun (WGS) entry which is preliminary data.</text>
</comment>
<reference evidence="19 20" key="1">
    <citation type="journal article" date="2016" name="Nat. Commun.">
        <title>Thousands of microbial genomes shed light on interconnected biogeochemical processes in an aquifer system.</title>
        <authorList>
            <person name="Anantharaman K."/>
            <person name="Brown C.T."/>
            <person name="Hug L.A."/>
            <person name="Sharon I."/>
            <person name="Castelle C.J."/>
            <person name="Probst A.J."/>
            <person name="Thomas B.C."/>
            <person name="Singh A."/>
            <person name="Wilkins M.J."/>
            <person name="Karaoz U."/>
            <person name="Brodie E.L."/>
            <person name="Williams K.H."/>
            <person name="Hubbard S.S."/>
            <person name="Banfield J.F."/>
        </authorList>
    </citation>
    <scope>NUCLEOTIDE SEQUENCE [LARGE SCALE GENOMIC DNA]</scope>
</reference>
<comment type="catalytic activity">
    <reaction evidence="15">
        <text>Preferential cleavage: (Ac)2-L-Lys-D-Ala-|-D-Ala. Also transpeptidation of peptidyl-alanyl moieties that are N-acyl substituents of D-alanine.</text>
        <dbReference type="EC" id="3.4.16.4"/>
    </reaction>
</comment>
<dbReference type="Gene3D" id="2.60.40.10">
    <property type="entry name" value="Immunoglobulins"/>
    <property type="match status" value="1"/>
</dbReference>
<gene>
    <name evidence="19" type="ORF">A2Y83_02085</name>
</gene>
<organism evidence="19 20">
    <name type="scientific">Candidatus Falkowbacteria bacterium RBG_13_39_14</name>
    <dbReference type="NCBI Taxonomy" id="1797985"/>
    <lineage>
        <taxon>Bacteria</taxon>
        <taxon>Candidatus Falkowiibacteriota</taxon>
    </lineage>
</organism>
<dbReference type="EMBL" id="MFFS01000008">
    <property type="protein sequence ID" value="OGF22928.1"/>
    <property type="molecule type" value="Genomic_DNA"/>
</dbReference>
<evidence type="ECO:0000256" key="5">
    <source>
        <dbReference type="ARBA" id="ARBA00022645"/>
    </source>
</evidence>
<evidence type="ECO:0000256" key="1">
    <source>
        <dbReference type="ARBA" id="ARBA00004236"/>
    </source>
</evidence>
<comment type="catalytic activity">
    <reaction evidence="16">
        <text>[GlcNAc-(1-&gt;4)-Mur2Ac(oyl-L-Ala-gamma-D-Glu-L-Lys-D-Ala-D-Ala)](n)-di-trans,octa-cis-undecaprenyl diphosphate + beta-D-GlcNAc-(1-&gt;4)-Mur2Ac(oyl-L-Ala-gamma-D-Glu-L-Lys-D-Ala-D-Ala)-di-trans,octa-cis-undecaprenyl diphosphate = [GlcNAc-(1-&gt;4)-Mur2Ac(oyl-L-Ala-gamma-D-Glu-L-Lys-D-Ala-D-Ala)](n+1)-di-trans,octa-cis-undecaprenyl diphosphate + di-trans,octa-cis-undecaprenyl diphosphate + H(+)</text>
        <dbReference type="Rhea" id="RHEA:23708"/>
        <dbReference type="Rhea" id="RHEA-COMP:9602"/>
        <dbReference type="Rhea" id="RHEA-COMP:9603"/>
        <dbReference type="ChEBI" id="CHEBI:15378"/>
        <dbReference type="ChEBI" id="CHEBI:58405"/>
        <dbReference type="ChEBI" id="CHEBI:60033"/>
        <dbReference type="ChEBI" id="CHEBI:78435"/>
        <dbReference type="EC" id="2.4.99.28"/>
    </reaction>
</comment>
<keyword evidence="10" id="KW-0133">Cell shape</keyword>
<dbReference type="FunFam" id="1.10.3810.10:FF:000001">
    <property type="entry name" value="Penicillin-binding protein 1A"/>
    <property type="match status" value="1"/>
</dbReference>
<keyword evidence="5" id="KW-0121">Carboxypeptidase</keyword>
<dbReference type="Gene3D" id="1.10.3810.10">
    <property type="entry name" value="Biosynthetic peptidoglycan transglycosylase-like"/>
    <property type="match status" value="1"/>
</dbReference>
<evidence type="ECO:0000313" key="19">
    <source>
        <dbReference type="EMBL" id="OGF22928.1"/>
    </source>
</evidence>
<dbReference type="Gene3D" id="3.40.710.10">
    <property type="entry name" value="DD-peptidase/beta-lactamase superfamily"/>
    <property type="match status" value="1"/>
</dbReference>
<dbReference type="GO" id="GO:0009002">
    <property type="term" value="F:serine-type D-Ala-D-Ala carboxypeptidase activity"/>
    <property type="evidence" value="ECO:0007669"/>
    <property type="project" value="UniProtKB-EC"/>
</dbReference>
<keyword evidence="14" id="KW-0961">Cell wall biogenesis/degradation</keyword>
<evidence type="ECO:0000313" key="20">
    <source>
        <dbReference type="Proteomes" id="UP000178323"/>
    </source>
</evidence>
<evidence type="ECO:0000256" key="9">
    <source>
        <dbReference type="ARBA" id="ARBA00022801"/>
    </source>
</evidence>
<comment type="similarity">
    <text evidence="2">In the C-terminal section; belongs to the transpeptidase family.</text>
</comment>
<dbReference type="AlphaFoldDB" id="A0A1F5S854"/>
<dbReference type="SUPFAM" id="SSF53955">
    <property type="entry name" value="Lysozyme-like"/>
    <property type="match status" value="1"/>
</dbReference>
<evidence type="ECO:0000259" key="17">
    <source>
        <dbReference type="Pfam" id="PF00905"/>
    </source>
</evidence>
<name>A0A1F5S854_9BACT</name>
<dbReference type="GO" id="GO:0005886">
    <property type="term" value="C:plasma membrane"/>
    <property type="evidence" value="ECO:0007669"/>
    <property type="project" value="UniProtKB-SubCell"/>
</dbReference>
<dbReference type="Pfam" id="PF00905">
    <property type="entry name" value="Transpeptidase"/>
    <property type="match status" value="1"/>
</dbReference>
<sequence>MCFVGLVWYYSKDLPTADKLIERDIALSTKIYDRTGEVVLYDIHGDEKRTMIRLDEIPEYMKQATITAEDRTFYDHHGFNLKGIMRALIKNSLQGTLHGQGGSTITQQLVKNAILSSEKTYSRKLKELVLSYRIEKKFSKDEILKMYLNEIPYGSTVYGIEAASQSFFGKKAADLTLAQAAALAGLPRATTYYSPYGNHHDKLIERQRYILDSMAEEGYVSKEEAEVAKNEELEFKPLAESIIAPHFVMYIKEILAEKYGEEFMEREGLKVYTTLDLDKQKKAENAIANGMENAEKFDASNAALVSIDPKTGQILSMVGSKDYFDIEREGNFNVALAKRQPGSSFKPIVYTAFLEKGYTTETVLFDAVTNFKPKEVVGKDYIPHNYDNKEYGPVTVRKALQGSLNIPAVKALYLAGVDNVLNLAEKLGYTTLGDRDRFGLSLVLGGGEVKLLEHVAAYGVLAREGMQHPTAAILKIEDKDGNIIEKYTEKERKILDAEIARKINNMLSDDAARSFIFGANGKLTLKGRPVCAKSGTTNDYKDAWTIGYTPSLATGVWVGNNDNSEMKRGADGSKIAAPIWNEFMMAVLGTEKDSPIEQFNEPEEDKVGKVMLNGHGLYEEKIKIDKVTGKIASDFCPKEYVEEKSYATVHSILYYVQKDDPRGDWPQNPSADSQFEAWENAVINWATSTKELVLEHPPEEKCFLHNLENKPILNIKHPKDNDRVSSQNIEAAIDASAPRGIHHVDYYIDGNLIQSSFNYPFSLNYPSRNAANGYHTLTVKASDDVGNFNEQSIQINLMAEREPIKSYFEIPRQNASFFASSFPLTFVLKISDRFNAQNIKIMAQKESNAPELIKTCGADEILSDSLEFKWGEKPSAGEYRFYAEAIDKQGRFSRGQELVIRILE</sequence>
<dbReference type="InterPro" id="IPR013783">
    <property type="entry name" value="Ig-like_fold"/>
</dbReference>
<protein>
    <submittedName>
        <fullName evidence="19">Uncharacterized protein</fullName>
    </submittedName>
</protein>
<dbReference type="Proteomes" id="UP000178323">
    <property type="component" value="Unassembled WGS sequence"/>
</dbReference>
<dbReference type="InterPro" id="IPR036950">
    <property type="entry name" value="PBP_transglycosylase"/>
</dbReference>
<dbReference type="STRING" id="1797985.A2Y83_02085"/>
<accession>A0A1F5S854</accession>
<evidence type="ECO:0000256" key="4">
    <source>
        <dbReference type="ARBA" id="ARBA00022475"/>
    </source>
</evidence>
<dbReference type="PANTHER" id="PTHR32282">
    <property type="entry name" value="BINDING PROTEIN TRANSPEPTIDASE, PUTATIVE-RELATED"/>
    <property type="match status" value="1"/>
</dbReference>
<dbReference type="GO" id="GO:0008658">
    <property type="term" value="F:penicillin binding"/>
    <property type="evidence" value="ECO:0007669"/>
    <property type="project" value="InterPro"/>
</dbReference>
<dbReference type="GO" id="GO:0006508">
    <property type="term" value="P:proteolysis"/>
    <property type="evidence" value="ECO:0007669"/>
    <property type="project" value="UniProtKB-KW"/>
</dbReference>
<comment type="subcellular location">
    <subcellularLocation>
        <location evidence="1">Cell membrane</location>
    </subcellularLocation>
</comment>
<dbReference type="InterPro" id="IPR001264">
    <property type="entry name" value="Glyco_trans_51"/>
</dbReference>
<evidence type="ECO:0000256" key="11">
    <source>
        <dbReference type="ARBA" id="ARBA00022984"/>
    </source>
</evidence>
<keyword evidence="6" id="KW-0645">Protease</keyword>
<evidence type="ECO:0000259" key="18">
    <source>
        <dbReference type="Pfam" id="PF00912"/>
    </source>
</evidence>
<evidence type="ECO:0000256" key="7">
    <source>
        <dbReference type="ARBA" id="ARBA00022676"/>
    </source>
</evidence>
<evidence type="ECO:0000256" key="3">
    <source>
        <dbReference type="ARBA" id="ARBA00007739"/>
    </source>
</evidence>
<evidence type="ECO:0000256" key="12">
    <source>
        <dbReference type="ARBA" id="ARBA00023136"/>
    </source>
</evidence>
<evidence type="ECO:0000256" key="10">
    <source>
        <dbReference type="ARBA" id="ARBA00022960"/>
    </source>
</evidence>
<evidence type="ECO:0000256" key="15">
    <source>
        <dbReference type="ARBA" id="ARBA00034000"/>
    </source>
</evidence>
<dbReference type="GO" id="GO:0008955">
    <property type="term" value="F:peptidoglycan glycosyltransferase activity"/>
    <property type="evidence" value="ECO:0007669"/>
    <property type="project" value="UniProtKB-EC"/>
</dbReference>
<feature type="domain" description="Penicillin-binding protein transpeptidase" evidence="17">
    <location>
        <begin position="304"/>
        <end position="584"/>
    </location>
</feature>
<keyword evidence="8" id="KW-0808">Transferase</keyword>
<evidence type="ECO:0000256" key="13">
    <source>
        <dbReference type="ARBA" id="ARBA00023268"/>
    </source>
</evidence>
<feature type="domain" description="Glycosyl transferase family 51" evidence="18">
    <location>
        <begin position="40"/>
        <end position="214"/>
    </location>
</feature>
<dbReference type="GO" id="GO:0008360">
    <property type="term" value="P:regulation of cell shape"/>
    <property type="evidence" value="ECO:0007669"/>
    <property type="project" value="UniProtKB-KW"/>
</dbReference>
<keyword evidence="13" id="KW-0511">Multifunctional enzyme</keyword>
<dbReference type="InterPro" id="IPR050396">
    <property type="entry name" value="Glycosyltr_51/Transpeptidase"/>
</dbReference>